<dbReference type="Proteomes" id="UP000321580">
    <property type="component" value="Unassembled WGS sequence"/>
</dbReference>
<evidence type="ECO:0008006" key="4">
    <source>
        <dbReference type="Google" id="ProtNLM"/>
    </source>
</evidence>
<protein>
    <recommendedName>
        <fullName evidence="4">Outer membrane protein beta-barrel domain-containing protein</fullName>
    </recommendedName>
</protein>
<keyword evidence="3" id="KW-1185">Reference proteome</keyword>
<sequence>MARLLITLFSLLPLACYAQSDIPYYLQFSGNLLINVPVEGFSRVQDGVSVGGGGAFIFQGKRGKPLFFGLEAAGGRFETESIKFTTTQNGFAEDFRERTSTHLLQAHVLARFKPFTGFFLQPYADGLLGGKWLYARTVFSQEFDEDEVEVIERYTEISDNTLSVGAGAGVQVRLSAAPDLLLDFRCVYLYGGSARYWARDPDAPDPLEFSAEAFEPRISPTSTLSFQLGLTLQISLKEFHGLE</sequence>
<keyword evidence="1" id="KW-0732">Signal</keyword>
<comment type="caution">
    <text evidence="2">The sequence shown here is derived from an EMBL/GenBank/DDBJ whole genome shotgun (WGS) entry which is preliminary data.</text>
</comment>
<dbReference type="RefSeq" id="WP_147166153.1">
    <property type="nucleotide sequence ID" value="NZ_VOOR01000006.1"/>
</dbReference>
<name>A0A5C6S1Q8_9BACT</name>
<evidence type="ECO:0000313" key="2">
    <source>
        <dbReference type="EMBL" id="TXB67572.1"/>
    </source>
</evidence>
<gene>
    <name evidence="2" type="ORF">FRY97_04045</name>
</gene>
<dbReference type="OrthoDB" id="1492607at2"/>
<accession>A0A5C6S1Q8</accession>
<reference evidence="2 3" key="1">
    <citation type="submission" date="2019-08" db="EMBL/GenBank/DDBJ databases">
        <title>Genome of Phaeodactylibacter luteus.</title>
        <authorList>
            <person name="Bowman J.P."/>
        </authorList>
    </citation>
    <scope>NUCLEOTIDE SEQUENCE [LARGE SCALE GENOMIC DNA]</scope>
    <source>
        <strain evidence="2 3">KCTC 42180</strain>
    </source>
</reference>
<evidence type="ECO:0000256" key="1">
    <source>
        <dbReference type="SAM" id="SignalP"/>
    </source>
</evidence>
<dbReference type="EMBL" id="VOOR01000006">
    <property type="protein sequence ID" value="TXB67572.1"/>
    <property type="molecule type" value="Genomic_DNA"/>
</dbReference>
<feature type="signal peptide" evidence="1">
    <location>
        <begin position="1"/>
        <end position="18"/>
    </location>
</feature>
<feature type="chain" id="PRO_5022820177" description="Outer membrane protein beta-barrel domain-containing protein" evidence="1">
    <location>
        <begin position="19"/>
        <end position="243"/>
    </location>
</feature>
<evidence type="ECO:0000313" key="3">
    <source>
        <dbReference type="Proteomes" id="UP000321580"/>
    </source>
</evidence>
<proteinExistence type="predicted"/>
<dbReference type="AlphaFoldDB" id="A0A5C6S1Q8"/>
<organism evidence="2 3">
    <name type="scientific">Phaeodactylibacter luteus</name>
    <dbReference type="NCBI Taxonomy" id="1564516"/>
    <lineage>
        <taxon>Bacteria</taxon>
        <taxon>Pseudomonadati</taxon>
        <taxon>Bacteroidota</taxon>
        <taxon>Saprospiria</taxon>
        <taxon>Saprospirales</taxon>
        <taxon>Haliscomenobacteraceae</taxon>
        <taxon>Phaeodactylibacter</taxon>
    </lineage>
</organism>